<protein>
    <submittedName>
        <fullName evidence="1">Uncharacterized protein</fullName>
    </submittedName>
</protein>
<evidence type="ECO:0000313" key="1">
    <source>
        <dbReference type="EMBL" id="KAJ4438057.1"/>
    </source>
</evidence>
<proteinExistence type="predicted"/>
<dbReference type="PANTHER" id="PTHR47326">
    <property type="entry name" value="TRANSPOSABLE ELEMENT TC3 TRANSPOSASE-LIKE PROTEIN"/>
    <property type="match status" value="1"/>
</dbReference>
<reference evidence="1 2" key="1">
    <citation type="journal article" date="2022" name="Allergy">
        <title>Genome assembly and annotation of Periplaneta americana reveal a comprehensive cockroach allergen profile.</title>
        <authorList>
            <person name="Wang L."/>
            <person name="Xiong Q."/>
            <person name="Saelim N."/>
            <person name="Wang L."/>
            <person name="Nong W."/>
            <person name="Wan A.T."/>
            <person name="Shi M."/>
            <person name="Liu X."/>
            <person name="Cao Q."/>
            <person name="Hui J.H.L."/>
            <person name="Sookrung N."/>
            <person name="Leung T.F."/>
            <person name="Tungtrongchitr A."/>
            <person name="Tsui S.K.W."/>
        </authorList>
    </citation>
    <scope>NUCLEOTIDE SEQUENCE [LARGE SCALE GENOMIC DNA]</scope>
    <source>
        <strain evidence="1">PWHHKU_190912</strain>
    </source>
</reference>
<organism evidence="1 2">
    <name type="scientific">Periplaneta americana</name>
    <name type="common">American cockroach</name>
    <name type="synonym">Blatta americana</name>
    <dbReference type="NCBI Taxonomy" id="6978"/>
    <lineage>
        <taxon>Eukaryota</taxon>
        <taxon>Metazoa</taxon>
        <taxon>Ecdysozoa</taxon>
        <taxon>Arthropoda</taxon>
        <taxon>Hexapoda</taxon>
        <taxon>Insecta</taxon>
        <taxon>Pterygota</taxon>
        <taxon>Neoptera</taxon>
        <taxon>Polyneoptera</taxon>
        <taxon>Dictyoptera</taxon>
        <taxon>Blattodea</taxon>
        <taxon>Blattoidea</taxon>
        <taxon>Blattidae</taxon>
        <taxon>Blattinae</taxon>
        <taxon>Periplaneta</taxon>
    </lineage>
</organism>
<dbReference type="InterPro" id="IPR036397">
    <property type="entry name" value="RNaseH_sf"/>
</dbReference>
<dbReference type="Proteomes" id="UP001148838">
    <property type="component" value="Unassembled WGS sequence"/>
</dbReference>
<comment type="caution">
    <text evidence="1">The sequence shown here is derived from an EMBL/GenBank/DDBJ whole genome shotgun (WGS) entry which is preliminary data.</text>
</comment>
<dbReference type="Gene3D" id="3.30.420.10">
    <property type="entry name" value="Ribonuclease H-like superfamily/Ribonuclease H"/>
    <property type="match status" value="1"/>
</dbReference>
<evidence type="ECO:0000313" key="2">
    <source>
        <dbReference type="Proteomes" id="UP001148838"/>
    </source>
</evidence>
<sequence>MSVEEFLVSACGRKNLNAMEHFVRVKKRRDMEDHNYFVPHRTDLIETYVGRTGPIRCPPRSPDLTPLDFFFWGFIKDRVYATKPRIIPELVERIEHTIQVVTPDMLTRVHEELIRRLHLSESLIKKIRREGVCAGDEKIESPGKNRPREPLILVDMNRCILRGKIQEFYTVQKEVPTLKKLLKVAKEAIISKVGEKRYGK</sequence>
<dbReference type="EMBL" id="JAJSOF020000019">
    <property type="protein sequence ID" value="KAJ4438057.1"/>
    <property type="molecule type" value="Genomic_DNA"/>
</dbReference>
<name>A0ABQ8SV58_PERAM</name>
<gene>
    <name evidence="1" type="ORF">ANN_13996</name>
</gene>
<dbReference type="PANTHER" id="PTHR47326:SF1">
    <property type="entry name" value="HTH PSQ-TYPE DOMAIN-CONTAINING PROTEIN"/>
    <property type="match status" value="1"/>
</dbReference>
<accession>A0ABQ8SV58</accession>
<keyword evidence="2" id="KW-1185">Reference proteome</keyword>